<dbReference type="EMBL" id="CAJHJT010000023">
    <property type="protein sequence ID" value="CAD7001083.1"/>
    <property type="molecule type" value="Genomic_DNA"/>
</dbReference>
<comment type="caution">
    <text evidence="2">The sequence shown here is derived from an EMBL/GenBank/DDBJ whole genome shotgun (WGS) entry which is preliminary data.</text>
</comment>
<reference evidence="2" key="1">
    <citation type="submission" date="2020-11" db="EMBL/GenBank/DDBJ databases">
        <authorList>
            <person name="Whitehead M."/>
        </authorList>
    </citation>
    <scope>NUCLEOTIDE SEQUENCE</scope>
    <source>
        <strain evidence="2">EGII</strain>
    </source>
</reference>
<dbReference type="Proteomes" id="UP000606786">
    <property type="component" value="Unassembled WGS sequence"/>
</dbReference>
<feature type="compositionally biased region" description="Basic residues" evidence="1">
    <location>
        <begin position="78"/>
        <end position="88"/>
    </location>
</feature>
<accession>A0A811UVK5</accession>
<keyword evidence="3" id="KW-1185">Reference proteome</keyword>
<proteinExistence type="predicted"/>
<organism evidence="2 3">
    <name type="scientific">Ceratitis capitata</name>
    <name type="common">Mediterranean fruit fly</name>
    <name type="synonym">Tephritis capitata</name>
    <dbReference type="NCBI Taxonomy" id="7213"/>
    <lineage>
        <taxon>Eukaryota</taxon>
        <taxon>Metazoa</taxon>
        <taxon>Ecdysozoa</taxon>
        <taxon>Arthropoda</taxon>
        <taxon>Hexapoda</taxon>
        <taxon>Insecta</taxon>
        <taxon>Pterygota</taxon>
        <taxon>Neoptera</taxon>
        <taxon>Endopterygota</taxon>
        <taxon>Diptera</taxon>
        <taxon>Brachycera</taxon>
        <taxon>Muscomorpha</taxon>
        <taxon>Tephritoidea</taxon>
        <taxon>Tephritidae</taxon>
        <taxon>Ceratitis</taxon>
        <taxon>Ceratitis</taxon>
    </lineage>
</organism>
<evidence type="ECO:0000313" key="3">
    <source>
        <dbReference type="Proteomes" id="UP000606786"/>
    </source>
</evidence>
<name>A0A811UVK5_CERCA</name>
<feature type="region of interest" description="Disordered" evidence="1">
    <location>
        <begin position="61"/>
        <end position="104"/>
    </location>
</feature>
<sequence>MSKNGDLHGLKINLKDELSTCEVCANEPGFNNEYKEIFELESETVEIETKLNKVPMCSQEIEESESESETCESEMNIKRGKGRPKKLKTGLMNGKRPSKMYTWH</sequence>
<gene>
    <name evidence="2" type="ORF">CCAP1982_LOCUS9555</name>
</gene>
<evidence type="ECO:0000256" key="1">
    <source>
        <dbReference type="SAM" id="MobiDB-lite"/>
    </source>
</evidence>
<dbReference type="AlphaFoldDB" id="A0A811UVK5"/>
<feature type="compositionally biased region" description="Acidic residues" evidence="1">
    <location>
        <begin position="61"/>
        <end position="72"/>
    </location>
</feature>
<protein>
    <submittedName>
        <fullName evidence="2">(Mediterranean fruit fly) hypothetical protein</fullName>
    </submittedName>
</protein>
<evidence type="ECO:0000313" key="2">
    <source>
        <dbReference type="EMBL" id="CAD7001083.1"/>
    </source>
</evidence>